<protein>
    <submittedName>
        <fullName evidence="1">Uncharacterized protein</fullName>
    </submittedName>
</protein>
<reference evidence="1" key="2">
    <citation type="journal article" date="2015" name="Fish Shellfish Immunol.">
        <title>Early steps in the European eel (Anguilla anguilla)-Vibrio vulnificus interaction in the gills: Role of the RtxA13 toxin.</title>
        <authorList>
            <person name="Callol A."/>
            <person name="Pajuelo D."/>
            <person name="Ebbesson L."/>
            <person name="Teles M."/>
            <person name="MacKenzie S."/>
            <person name="Amaro C."/>
        </authorList>
    </citation>
    <scope>NUCLEOTIDE SEQUENCE</scope>
</reference>
<evidence type="ECO:0000313" key="1">
    <source>
        <dbReference type="EMBL" id="JAH08135.1"/>
    </source>
</evidence>
<reference evidence="1" key="1">
    <citation type="submission" date="2014-11" db="EMBL/GenBank/DDBJ databases">
        <authorList>
            <person name="Amaro Gonzalez C."/>
        </authorList>
    </citation>
    <scope>NUCLEOTIDE SEQUENCE</scope>
</reference>
<name>A0A0E9PVK9_ANGAN</name>
<accession>A0A0E9PVK9</accession>
<proteinExistence type="predicted"/>
<dbReference type="AlphaFoldDB" id="A0A0E9PVK9"/>
<dbReference type="EMBL" id="GBXM01100442">
    <property type="protein sequence ID" value="JAH08135.1"/>
    <property type="molecule type" value="Transcribed_RNA"/>
</dbReference>
<organism evidence="1">
    <name type="scientific">Anguilla anguilla</name>
    <name type="common">European freshwater eel</name>
    <name type="synonym">Muraena anguilla</name>
    <dbReference type="NCBI Taxonomy" id="7936"/>
    <lineage>
        <taxon>Eukaryota</taxon>
        <taxon>Metazoa</taxon>
        <taxon>Chordata</taxon>
        <taxon>Craniata</taxon>
        <taxon>Vertebrata</taxon>
        <taxon>Euteleostomi</taxon>
        <taxon>Actinopterygii</taxon>
        <taxon>Neopterygii</taxon>
        <taxon>Teleostei</taxon>
        <taxon>Anguilliformes</taxon>
        <taxon>Anguillidae</taxon>
        <taxon>Anguilla</taxon>
    </lineage>
</organism>
<sequence>MLYHFFQFKVKERFGKFCRCYTLYTHEFGFFSGSDSIKASASPLLYTLSEGALKEV</sequence>